<evidence type="ECO:0000313" key="2">
    <source>
        <dbReference type="Proteomes" id="UP000269289"/>
    </source>
</evidence>
<dbReference type="AlphaFoldDB" id="A0A3M2JIP5"/>
<organism evidence="1 2">
    <name type="scientific">Cellulomonas triticagri</name>
    <dbReference type="NCBI Taxonomy" id="2483352"/>
    <lineage>
        <taxon>Bacteria</taxon>
        <taxon>Bacillati</taxon>
        <taxon>Actinomycetota</taxon>
        <taxon>Actinomycetes</taxon>
        <taxon>Micrococcales</taxon>
        <taxon>Cellulomonadaceae</taxon>
        <taxon>Cellulomonas</taxon>
    </lineage>
</organism>
<reference evidence="1 2" key="1">
    <citation type="submission" date="2018-10" db="EMBL/GenBank/DDBJ databases">
        <title>Isolation, diversity and antifungal activity of actinobacteria from wheat.</title>
        <authorList>
            <person name="Han C."/>
        </authorList>
    </citation>
    <scope>NUCLEOTIDE SEQUENCE [LARGE SCALE GENOMIC DNA]</scope>
    <source>
        <strain evidence="1 2">NEAU-YY56</strain>
    </source>
</reference>
<accession>A0A3M2JIP5</accession>
<dbReference type="OrthoDB" id="3255669at2"/>
<dbReference type="RefSeq" id="WP_122148214.1">
    <property type="nucleotide sequence ID" value="NZ_RFFI01000014.1"/>
</dbReference>
<protein>
    <submittedName>
        <fullName evidence="1">SRPBCC family protein</fullName>
    </submittedName>
</protein>
<proteinExistence type="predicted"/>
<keyword evidence="2" id="KW-1185">Reference proteome</keyword>
<name>A0A3M2JIP5_9CELL</name>
<evidence type="ECO:0000313" key="1">
    <source>
        <dbReference type="EMBL" id="RMI13529.1"/>
    </source>
</evidence>
<dbReference type="EMBL" id="RFFI01000014">
    <property type="protein sequence ID" value="RMI13529.1"/>
    <property type="molecule type" value="Genomic_DNA"/>
</dbReference>
<gene>
    <name evidence="1" type="ORF">EBM89_04050</name>
</gene>
<sequence>MARTGRVLVGAAVAAAGGLVLRDAALHLGATQVERSVALPGDGLLPDAHVQATRGITIPVEPAAVWPWLVQIGWQRGGFYSYDALENLVGLDIRSADEVVPAWQHLALGDHVHLAPEVALEVVVLEPAQALVIAATTPPGENGPAPYDCTWAFVLRSGPDVGTTRLVTRERYVSRGPGGRALIEAVSAVSTLMSERMLRGIRDRAAGQARDA</sequence>
<comment type="caution">
    <text evidence="1">The sequence shown here is derived from an EMBL/GenBank/DDBJ whole genome shotgun (WGS) entry which is preliminary data.</text>
</comment>
<dbReference type="Proteomes" id="UP000269289">
    <property type="component" value="Unassembled WGS sequence"/>
</dbReference>